<dbReference type="AlphaFoldDB" id="A0A9X2SPH4"/>
<feature type="active site" description="Charge relay system" evidence="5">
    <location>
        <position position="144"/>
    </location>
</feature>
<evidence type="ECO:0000259" key="6">
    <source>
        <dbReference type="Pfam" id="PF00082"/>
    </source>
</evidence>
<dbReference type="RefSeq" id="WP_257924140.1">
    <property type="nucleotide sequence ID" value="NZ_JAMXQV010000020.1"/>
</dbReference>
<dbReference type="PANTHER" id="PTHR43806:SF11">
    <property type="entry name" value="CEREVISIN-RELATED"/>
    <property type="match status" value="1"/>
</dbReference>
<gene>
    <name evidence="7" type="ORF">M8542_32560</name>
</gene>
<evidence type="ECO:0000256" key="1">
    <source>
        <dbReference type="ARBA" id="ARBA00011073"/>
    </source>
</evidence>
<evidence type="ECO:0000313" key="7">
    <source>
        <dbReference type="EMBL" id="MCR6487570.1"/>
    </source>
</evidence>
<dbReference type="InterPro" id="IPR000209">
    <property type="entry name" value="Peptidase_S8/S53_dom"/>
</dbReference>
<dbReference type="InterPro" id="IPR036852">
    <property type="entry name" value="Peptidase_S8/S53_dom_sf"/>
</dbReference>
<dbReference type="SUPFAM" id="SSF52743">
    <property type="entry name" value="Subtilisin-like"/>
    <property type="match status" value="1"/>
</dbReference>
<reference evidence="7" key="1">
    <citation type="submission" date="2022-06" db="EMBL/GenBank/DDBJ databases">
        <title>Amycolatopsis iheyaensis sp. nov., a new species of the genus Amycolatopsis isolated from soil in Iheya island, Japan.</title>
        <authorList>
            <person name="Ngamcharungchit C."/>
            <person name="Kanto H."/>
            <person name="Take A."/>
            <person name="Intra B."/>
            <person name="Matsumoto A."/>
            <person name="Panbangred W."/>
            <person name="Inahashi Y."/>
        </authorList>
    </citation>
    <scope>NUCLEOTIDE SEQUENCE</scope>
    <source>
        <strain evidence="7">OK19-0408</strain>
    </source>
</reference>
<dbReference type="Gene3D" id="3.40.50.200">
    <property type="entry name" value="Peptidase S8/S53 domain"/>
    <property type="match status" value="1"/>
</dbReference>
<dbReference type="CDD" id="cd00306">
    <property type="entry name" value="Peptidases_S8_S53"/>
    <property type="match status" value="1"/>
</dbReference>
<evidence type="ECO:0000313" key="8">
    <source>
        <dbReference type="Proteomes" id="UP001144096"/>
    </source>
</evidence>
<dbReference type="PROSITE" id="PS51892">
    <property type="entry name" value="SUBTILASE"/>
    <property type="match status" value="1"/>
</dbReference>
<dbReference type="InterPro" id="IPR050131">
    <property type="entry name" value="Peptidase_S8_subtilisin-like"/>
</dbReference>
<sequence length="371" mass="39946">MTRYRHRDGELLVHADDCDSIRAELAGFGYHQDGAAGPVRRFTGTRPVPEVLAGLREPRLVAPNHVFGADRIIWNQLRPMPTTDELTPVPAGAIRRYVGVIDTGIVLHDGRPHPFLGDRVRYEPEDTARVVRDDHGDPVGTAGHGTFVAGVVLKYLPADVGVRMKGVIDEQSGLTEDLAVANAIDDLGAEGVTLINMSFSGETFEDEPPKAIEDALRRLPAETVVVASAGNRGLRQRVYPAGIRFGRTFDGDPDDGRHARVLSIGSTDRTRKVADFSNYGPWIAAYADGVEVLGPYFHPGYPSPPPEAPPFNGYAVWSGTSFSAAIVTGRIAAVMATGKSARDAATEVLKAEDPITVYDVNGSLDVPYVRG</sequence>
<protein>
    <submittedName>
        <fullName evidence="7">S8/S53 family peptidase</fullName>
    </submittedName>
</protein>
<comment type="similarity">
    <text evidence="1 5">Belongs to the peptidase S8 family.</text>
</comment>
<feature type="active site" description="Charge relay system" evidence="5">
    <location>
        <position position="321"/>
    </location>
</feature>
<keyword evidence="3 5" id="KW-0378">Hydrolase</keyword>
<keyword evidence="4 5" id="KW-0720">Serine protease</keyword>
<comment type="caution">
    <text evidence="7">The sequence shown here is derived from an EMBL/GenBank/DDBJ whole genome shotgun (WGS) entry which is preliminary data.</text>
</comment>
<accession>A0A9X2SPH4</accession>
<feature type="active site" description="Charge relay system" evidence="5">
    <location>
        <position position="102"/>
    </location>
</feature>
<proteinExistence type="inferred from homology"/>
<dbReference type="EMBL" id="JAMXQV010000020">
    <property type="protein sequence ID" value="MCR6487570.1"/>
    <property type="molecule type" value="Genomic_DNA"/>
</dbReference>
<dbReference type="GO" id="GO:0004252">
    <property type="term" value="F:serine-type endopeptidase activity"/>
    <property type="evidence" value="ECO:0007669"/>
    <property type="project" value="UniProtKB-UniRule"/>
</dbReference>
<feature type="domain" description="Peptidase S8/S53" evidence="6">
    <location>
        <begin position="97"/>
        <end position="337"/>
    </location>
</feature>
<dbReference type="Proteomes" id="UP001144096">
    <property type="component" value="Unassembled WGS sequence"/>
</dbReference>
<evidence type="ECO:0000256" key="2">
    <source>
        <dbReference type="ARBA" id="ARBA00022670"/>
    </source>
</evidence>
<evidence type="ECO:0000256" key="3">
    <source>
        <dbReference type="ARBA" id="ARBA00022801"/>
    </source>
</evidence>
<dbReference type="PANTHER" id="PTHR43806">
    <property type="entry name" value="PEPTIDASE S8"/>
    <property type="match status" value="1"/>
</dbReference>
<keyword evidence="8" id="KW-1185">Reference proteome</keyword>
<keyword evidence="2 5" id="KW-0645">Protease</keyword>
<name>A0A9X2SPH4_9PSEU</name>
<organism evidence="7 8">
    <name type="scientific">Amycolatopsis iheyensis</name>
    <dbReference type="NCBI Taxonomy" id="2945988"/>
    <lineage>
        <taxon>Bacteria</taxon>
        <taxon>Bacillati</taxon>
        <taxon>Actinomycetota</taxon>
        <taxon>Actinomycetes</taxon>
        <taxon>Pseudonocardiales</taxon>
        <taxon>Pseudonocardiaceae</taxon>
        <taxon>Amycolatopsis</taxon>
    </lineage>
</organism>
<evidence type="ECO:0000256" key="5">
    <source>
        <dbReference type="PROSITE-ProRule" id="PRU01240"/>
    </source>
</evidence>
<dbReference type="GO" id="GO:0006508">
    <property type="term" value="P:proteolysis"/>
    <property type="evidence" value="ECO:0007669"/>
    <property type="project" value="UniProtKB-KW"/>
</dbReference>
<dbReference type="Pfam" id="PF00082">
    <property type="entry name" value="Peptidase_S8"/>
    <property type="match status" value="1"/>
</dbReference>
<evidence type="ECO:0000256" key="4">
    <source>
        <dbReference type="ARBA" id="ARBA00022825"/>
    </source>
</evidence>